<dbReference type="RefSeq" id="WP_104362730.1">
    <property type="nucleotide sequence ID" value="NZ_PSZD01000003.1"/>
</dbReference>
<comment type="caution">
    <text evidence="7">The sequence shown here is derived from an EMBL/GenBank/DDBJ whole genome shotgun (WGS) entry which is preliminary data.</text>
</comment>
<evidence type="ECO:0000313" key="8">
    <source>
        <dbReference type="Proteomes" id="UP000238356"/>
    </source>
</evidence>
<evidence type="ECO:0000313" key="7">
    <source>
        <dbReference type="EMBL" id="PPJ31225.1"/>
    </source>
</evidence>
<feature type="transmembrane region" description="Helical" evidence="6">
    <location>
        <begin position="53"/>
        <end position="75"/>
    </location>
</feature>
<evidence type="ECO:0000256" key="6">
    <source>
        <dbReference type="SAM" id="Phobius"/>
    </source>
</evidence>
<dbReference type="Pfam" id="PF01554">
    <property type="entry name" value="MatE"/>
    <property type="match status" value="2"/>
</dbReference>
<accession>A0A2S6ABT6</accession>
<feature type="transmembrane region" description="Helical" evidence="6">
    <location>
        <begin position="313"/>
        <end position="337"/>
    </location>
</feature>
<feature type="transmembrane region" description="Helical" evidence="6">
    <location>
        <begin position="231"/>
        <end position="257"/>
    </location>
</feature>
<dbReference type="GO" id="GO:0005886">
    <property type="term" value="C:plasma membrane"/>
    <property type="evidence" value="ECO:0007669"/>
    <property type="project" value="TreeGrafter"/>
</dbReference>
<dbReference type="EMBL" id="PSZD01000003">
    <property type="protein sequence ID" value="PPJ31225.1"/>
    <property type="molecule type" value="Genomic_DNA"/>
</dbReference>
<feature type="transmembrane region" description="Helical" evidence="6">
    <location>
        <begin position="96"/>
        <end position="119"/>
    </location>
</feature>
<evidence type="ECO:0000256" key="2">
    <source>
        <dbReference type="ARBA" id="ARBA00010199"/>
    </source>
</evidence>
<keyword evidence="4" id="KW-0813">Transport</keyword>
<dbReference type="GO" id="GO:0015297">
    <property type="term" value="F:antiporter activity"/>
    <property type="evidence" value="ECO:0007669"/>
    <property type="project" value="InterPro"/>
</dbReference>
<feature type="transmembrane region" description="Helical" evidence="6">
    <location>
        <begin position="379"/>
        <end position="397"/>
    </location>
</feature>
<sequence length="438" mass="43733">MGRHARVARLGQVAELAGPVVLTSATTLVLGVTDTALLGHHSIEALGVAASVLPIWIFCTAVVVPWGSATQILVARRHGAGDSDAIRNVTSTGLSGAAAVGVAVAMVAAAAAPVIVAVTAPAGLDRREATVMLWILLCGLPFTAVTAHVRGVLAGIGDTRSGAQVAVAVAVLNVMVSAILIFAAGWGPAGSAIGSTLAVAAGTVALLPRVRRATGLAVVWARADRTVWHAVTALAVPDVVFGVVGYGSDAVIAAVVAEAGTVSLAAHRVMSLAISTVWMLVFGIGVATAVLAGQCLGAGDDRERHAVVRAGAALMVGASSAVALLVTALSPVLFPLVSGDAAVSATARGVVWSLPVLAPIMSIGMVYAAQLRAAGNTKAVMSASVFSVVCVTLPAVWISAAVLHWGLTGVYLGIVAGWIARAAATHRRRRAGAGPTPA</sequence>
<reference evidence="7 8" key="1">
    <citation type="submission" date="2018-02" db="EMBL/GenBank/DDBJ databases">
        <title>8 Nocardia nova and 1 Nocardia cyriacigeorgica strain used for evolution to TMP-SMX.</title>
        <authorList>
            <person name="Mehta H."/>
            <person name="Weng J."/>
            <person name="Shamoo Y."/>
        </authorList>
    </citation>
    <scope>NUCLEOTIDE SEQUENCE [LARGE SCALE GENOMIC DNA]</scope>
    <source>
        <strain evidence="7 8">BAA2227</strain>
    </source>
</reference>
<dbReference type="InterPro" id="IPR002528">
    <property type="entry name" value="MATE_fam"/>
</dbReference>
<dbReference type="GO" id="GO:0042910">
    <property type="term" value="F:xenobiotic transmembrane transporter activity"/>
    <property type="evidence" value="ECO:0007669"/>
    <property type="project" value="InterPro"/>
</dbReference>
<comment type="similarity">
    <text evidence="2">Belongs to the multi antimicrobial extrusion (MATE) (TC 2.A.66.1) family.</text>
</comment>
<feature type="transmembrane region" description="Helical" evidence="6">
    <location>
        <begin position="131"/>
        <end position="153"/>
    </location>
</feature>
<evidence type="ECO:0000256" key="1">
    <source>
        <dbReference type="ARBA" id="ARBA00003408"/>
    </source>
</evidence>
<gene>
    <name evidence="7" type="ORF">C5F51_06440</name>
</gene>
<dbReference type="PANTHER" id="PTHR43298:SF2">
    <property type="entry name" value="FMN_FAD EXPORTER YEEO-RELATED"/>
    <property type="match status" value="1"/>
</dbReference>
<protein>
    <recommendedName>
        <fullName evidence="3">Probable multidrug resistance protein NorM</fullName>
    </recommendedName>
    <alternativeName>
        <fullName evidence="5">Multidrug-efflux transporter</fullName>
    </alternativeName>
</protein>
<feature type="transmembrane region" description="Helical" evidence="6">
    <location>
        <begin position="192"/>
        <end position="210"/>
    </location>
</feature>
<proteinExistence type="inferred from homology"/>
<evidence type="ECO:0000256" key="5">
    <source>
        <dbReference type="ARBA" id="ARBA00031636"/>
    </source>
</evidence>
<dbReference type="AlphaFoldDB" id="A0A2S6ABT6"/>
<comment type="function">
    <text evidence="1">Multidrug efflux pump.</text>
</comment>
<dbReference type="PANTHER" id="PTHR43298">
    <property type="entry name" value="MULTIDRUG RESISTANCE PROTEIN NORM-RELATED"/>
    <property type="match status" value="1"/>
</dbReference>
<feature type="transmembrane region" description="Helical" evidence="6">
    <location>
        <begin position="349"/>
        <end position="367"/>
    </location>
</feature>
<keyword evidence="6" id="KW-0812">Transmembrane</keyword>
<dbReference type="InterPro" id="IPR050222">
    <property type="entry name" value="MATE_MdtK"/>
</dbReference>
<feature type="transmembrane region" description="Helical" evidence="6">
    <location>
        <begin position="165"/>
        <end position="186"/>
    </location>
</feature>
<keyword evidence="6" id="KW-1133">Transmembrane helix</keyword>
<feature type="transmembrane region" description="Helical" evidence="6">
    <location>
        <begin position="403"/>
        <end position="420"/>
    </location>
</feature>
<dbReference type="NCBIfam" id="TIGR00797">
    <property type="entry name" value="matE"/>
    <property type="match status" value="1"/>
</dbReference>
<keyword evidence="6" id="KW-0472">Membrane</keyword>
<dbReference type="Proteomes" id="UP000238356">
    <property type="component" value="Unassembled WGS sequence"/>
</dbReference>
<evidence type="ECO:0000256" key="4">
    <source>
        <dbReference type="ARBA" id="ARBA00022448"/>
    </source>
</evidence>
<organism evidence="7 8">
    <name type="scientific">Nocardia nova</name>
    <dbReference type="NCBI Taxonomy" id="37330"/>
    <lineage>
        <taxon>Bacteria</taxon>
        <taxon>Bacillati</taxon>
        <taxon>Actinomycetota</taxon>
        <taxon>Actinomycetes</taxon>
        <taxon>Mycobacteriales</taxon>
        <taxon>Nocardiaceae</taxon>
        <taxon>Nocardia</taxon>
    </lineage>
</organism>
<feature type="transmembrane region" description="Helical" evidence="6">
    <location>
        <begin position="269"/>
        <end position="292"/>
    </location>
</feature>
<name>A0A2S6ABT6_9NOCA</name>
<evidence type="ECO:0000256" key="3">
    <source>
        <dbReference type="ARBA" id="ARBA00020268"/>
    </source>
</evidence>
<feature type="transmembrane region" description="Helical" evidence="6">
    <location>
        <begin position="12"/>
        <end position="33"/>
    </location>
</feature>
<keyword evidence="8" id="KW-1185">Reference proteome</keyword>